<sequence length="257" mass="28437">MMFRDLRKRPGTSSNGPAEELTCYFLHHAGGSAAGYMPLAQAFPPGWRLRAIDLPGRGAASHQPHCRDAAEAVELLKPAILAEASGPYAVFGHSMGALIGYELVRELERAGLPPVWLGVSAMPAPKLACARFSERRDLWPPEHLISFMRRLGGTPEEMLTDPETADWMVGVLRGDLHLVDTYEYAEGPPVTVPMSVFMGVEDELSTPELIDDWQSYCTRPVRFHHLSGGHFYLFEQAESLARYMAEDMAEVNETAPL</sequence>
<reference evidence="4" key="1">
    <citation type="submission" date="2019-10" db="EMBL/GenBank/DDBJ databases">
        <title>Antimicrobial potential of Antarctic Bacteria.</title>
        <authorList>
            <person name="Benaud N."/>
            <person name="Edwards R.J."/>
            <person name="Ferrari B.C."/>
        </authorList>
    </citation>
    <scope>NUCLEOTIDE SEQUENCE [LARGE SCALE GENOMIC DNA]</scope>
    <source>
        <strain evidence="4">NBSH44</strain>
    </source>
</reference>
<feature type="domain" description="Thioesterase" evidence="2">
    <location>
        <begin position="25"/>
        <end position="243"/>
    </location>
</feature>
<dbReference type="KEGG" id="sfiy:F0344_15520"/>
<dbReference type="AlphaFoldDB" id="A0A7G7BKJ1"/>
<dbReference type="Proteomes" id="UP000515307">
    <property type="component" value="Chromosome"/>
</dbReference>
<protein>
    <submittedName>
        <fullName evidence="3">Alpha/beta fold hydrolase</fullName>
    </submittedName>
</protein>
<dbReference type="EMBL" id="CP045702">
    <property type="protein sequence ID" value="QNE75856.1"/>
    <property type="molecule type" value="Genomic_DNA"/>
</dbReference>
<accession>A0A7G7BKJ1</accession>
<name>A0A7G7BKJ1_9ACTN</name>
<dbReference type="SUPFAM" id="SSF53474">
    <property type="entry name" value="alpha/beta-Hydrolases"/>
    <property type="match status" value="1"/>
</dbReference>
<dbReference type="Pfam" id="PF00975">
    <property type="entry name" value="Thioesterase"/>
    <property type="match status" value="1"/>
</dbReference>
<dbReference type="Gene3D" id="3.40.50.1820">
    <property type="entry name" value="alpha/beta hydrolase"/>
    <property type="match status" value="1"/>
</dbReference>
<dbReference type="GO" id="GO:0016787">
    <property type="term" value="F:hydrolase activity"/>
    <property type="evidence" value="ECO:0007669"/>
    <property type="project" value="UniProtKB-KW"/>
</dbReference>
<dbReference type="InterPro" id="IPR001031">
    <property type="entry name" value="Thioesterase"/>
</dbReference>
<keyword evidence="3" id="KW-0378">Hydrolase</keyword>
<proteinExistence type="inferred from homology"/>
<dbReference type="PANTHER" id="PTHR11487">
    <property type="entry name" value="THIOESTERASE"/>
    <property type="match status" value="1"/>
</dbReference>
<evidence type="ECO:0000256" key="1">
    <source>
        <dbReference type="ARBA" id="ARBA00007169"/>
    </source>
</evidence>
<gene>
    <name evidence="3" type="ORF">F0344_15520</name>
</gene>
<dbReference type="PANTHER" id="PTHR11487:SF0">
    <property type="entry name" value="S-ACYL FATTY ACID SYNTHASE THIOESTERASE, MEDIUM CHAIN"/>
    <property type="match status" value="1"/>
</dbReference>
<dbReference type="InterPro" id="IPR012223">
    <property type="entry name" value="TEII"/>
</dbReference>
<organism evidence="3 4">
    <name type="scientific">Streptomyces finlayi</name>
    <dbReference type="NCBI Taxonomy" id="67296"/>
    <lineage>
        <taxon>Bacteria</taxon>
        <taxon>Bacillati</taxon>
        <taxon>Actinomycetota</taxon>
        <taxon>Actinomycetes</taxon>
        <taxon>Kitasatosporales</taxon>
        <taxon>Streptomycetaceae</taxon>
        <taxon>Streptomyces</taxon>
    </lineage>
</organism>
<evidence type="ECO:0000259" key="2">
    <source>
        <dbReference type="Pfam" id="PF00975"/>
    </source>
</evidence>
<evidence type="ECO:0000313" key="3">
    <source>
        <dbReference type="EMBL" id="QNE75856.1"/>
    </source>
</evidence>
<keyword evidence="4" id="KW-1185">Reference proteome</keyword>
<dbReference type="GO" id="GO:0008610">
    <property type="term" value="P:lipid biosynthetic process"/>
    <property type="evidence" value="ECO:0007669"/>
    <property type="project" value="TreeGrafter"/>
</dbReference>
<evidence type="ECO:0000313" key="4">
    <source>
        <dbReference type="Proteomes" id="UP000515307"/>
    </source>
</evidence>
<comment type="similarity">
    <text evidence="1">Belongs to the thioesterase family.</text>
</comment>
<dbReference type="InterPro" id="IPR029058">
    <property type="entry name" value="AB_hydrolase_fold"/>
</dbReference>